<comment type="subcellular location">
    <subcellularLocation>
        <location evidence="1">Cell membrane</location>
        <topology evidence="1">Single-pass type I membrane protein</topology>
    </subcellularLocation>
</comment>
<dbReference type="Pfam" id="PF00028">
    <property type="entry name" value="Cadherin"/>
    <property type="match status" value="6"/>
</dbReference>
<dbReference type="SMART" id="SM00112">
    <property type="entry name" value="CA"/>
    <property type="match status" value="7"/>
</dbReference>
<keyword evidence="3 13" id="KW-0812">Transmembrane</keyword>
<evidence type="ECO:0000256" key="1">
    <source>
        <dbReference type="ARBA" id="ARBA00004251"/>
    </source>
</evidence>
<evidence type="ECO:0000256" key="12">
    <source>
        <dbReference type="SAM" id="MobiDB-lite"/>
    </source>
</evidence>
<accession>A0AAV3YGU2</accession>
<dbReference type="InterPro" id="IPR020894">
    <property type="entry name" value="Cadherin_CS"/>
</dbReference>
<keyword evidence="8 13" id="KW-1133">Transmembrane helix</keyword>
<dbReference type="InterPro" id="IPR013164">
    <property type="entry name" value="Cadherin_N"/>
</dbReference>
<feature type="domain" description="Cadherin" evidence="15">
    <location>
        <begin position="585"/>
        <end position="690"/>
    </location>
</feature>
<dbReference type="FunFam" id="2.60.40.60:FF:000020">
    <property type="entry name" value="Dachsous cadherin-related 1b"/>
    <property type="match status" value="2"/>
</dbReference>
<dbReference type="PRINTS" id="PR00205">
    <property type="entry name" value="CADHERIN"/>
</dbReference>
<evidence type="ECO:0000256" key="8">
    <source>
        <dbReference type="ARBA" id="ARBA00022989"/>
    </source>
</evidence>
<evidence type="ECO:0000256" key="14">
    <source>
        <dbReference type="SAM" id="SignalP"/>
    </source>
</evidence>
<dbReference type="FunFam" id="2.60.40.60:FF:000004">
    <property type="entry name" value="Protocadherin 1 gamma 2"/>
    <property type="match status" value="1"/>
</dbReference>
<dbReference type="Proteomes" id="UP000735302">
    <property type="component" value="Unassembled WGS sequence"/>
</dbReference>
<gene>
    <name evidence="16" type="ORF">PoB_000825800</name>
</gene>
<proteinExistence type="predicted"/>
<keyword evidence="9 13" id="KW-0472">Membrane</keyword>
<evidence type="ECO:0000259" key="15">
    <source>
        <dbReference type="PROSITE" id="PS50268"/>
    </source>
</evidence>
<comment type="caution">
    <text evidence="16">The sequence shown here is derived from an EMBL/GenBank/DDBJ whole genome shotgun (WGS) entry which is preliminary data.</text>
</comment>
<evidence type="ECO:0000256" key="2">
    <source>
        <dbReference type="ARBA" id="ARBA00022475"/>
    </source>
</evidence>
<feature type="compositionally biased region" description="Gly residues" evidence="12">
    <location>
        <begin position="918"/>
        <end position="927"/>
    </location>
</feature>
<evidence type="ECO:0000313" key="17">
    <source>
        <dbReference type="Proteomes" id="UP000735302"/>
    </source>
</evidence>
<evidence type="ECO:0000256" key="3">
    <source>
        <dbReference type="ARBA" id="ARBA00022692"/>
    </source>
</evidence>
<keyword evidence="7" id="KW-0130">Cell adhesion</keyword>
<keyword evidence="5" id="KW-0677">Repeat</keyword>
<feature type="transmembrane region" description="Helical" evidence="13">
    <location>
        <begin position="821"/>
        <end position="845"/>
    </location>
</feature>
<dbReference type="GO" id="GO:0007156">
    <property type="term" value="P:homophilic cell adhesion via plasma membrane adhesion molecules"/>
    <property type="evidence" value="ECO:0007669"/>
    <property type="project" value="InterPro"/>
</dbReference>
<evidence type="ECO:0000256" key="11">
    <source>
        <dbReference type="PROSITE-ProRule" id="PRU00043"/>
    </source>
</evidence>
<feature type="domain" description="Cadherin" evidence="15">
    <location>
        <begin position="35"/>
        <end position="151"/>
    </location>
</feature>
<evidence type="ECO:0000256" key="7">
    <source>
        <dbReference type="ARBA" id="ARBA00022889"/>
    </source>
</evidence>
<keyword evidence="6 11" id="KW-0106">Calcium</keyword>
<feature type="domain" description="Cadherin" evidence="15">
    <location>
        <begin position="706"/>
        <end position="802"/>
    </location>
</feature>
<dbReference type="FunFam" id="2.60.40.60:FF:000007">
    <property type="entry name" value="Protocadherin alpha 2"/>
    <property type="match status" value="1"/>
</dbReference>
<evidence type="ECO:0000256" key="13">
    <source>
        <dbReference type="SAM" id="Phobius"/>
    </source>
</evidence>
<keyword evidence="2" id="KW-1003">Cell membrane</keyword>
<dbReference type="SUPFAM" id="SSF49313">
    <property type="entry name" value="Cadherin-like"/>
    <property type="match status" value="6"/>
</dbReference>
<dbReference type="Gene3D" id="2.60.40.60">
    <property type="entry name" value="Cadherins"/>
    <property type="match status" value="7"/>
</dbReference>
<feature type="domain" description="Cadherin" evidence="15">
    <location>
        <begin position="152"/>
        <end position="262"/>
    </location>
</feature>
<dbReference type="AlphaFoldDB" id="A0AAV3YGU2"/>
<evidence type="ECO:0000256" key="4">
    <source>
        <dbReference type="ARBA" id="ARBA00022729"/>
    </source>
</evidence>
<evidence type="ECO:0000256" key="10">
    <source>
        <dbReference type="ARBA" id="ARBA00023180"/>
    </source>
</evidence>
<feature type="region of interest" description="Disordered" evidence="12">
    <location>
        <begin position="892"/>
        <end position="980"/>
    </location>
</feature>
<name>A0AAV3YGU2_9GAST</name>
<protein>
    <submittedName>
        <fullName evidence="16">Protocadherin-11 x-linked</fullName>
    </submittedName>
</protein>
<dbReference type="EMBL" id="BLXT01000945">
    <property type="protein sequence ID" value="GFN81752.1"/>
    <property type="molecule type" value="Genomic_DNA"/>
</dbReference>
<feature type="domain" description="Cadherin" evidence="15">
    <location>
        <begin position="373"/>
        <end position="479"/>
    </location>
</feature>
<dbReference type="GO" id="GO:0005509">
    <property type="term" value="F:calcium ion binding"/>
    <property type="evidence" value="ECO:0007669"/>
    <property type="project" value="UniProtKB-UniRule"/>
</dbReference>
<dbReference type="CDD" id="cd11304">
    <property type="entry name" value="Cadherin_repeat"/>
    <property type="match status" value="7"/>
</dbReference>
<dbReference type="InterPro" id="IPR015919">
    <property type="entry name" value="Cadherin-like_sf"/>
</dbReference>
<keyword evidence="17" id="KW-1185">Reference proteome</keyword>
<reference evidence="16 17" key="1">
    <citation type="journal article" date="2021" name="Elife">
        <title>Chloroplast acquisition without the gene transfer in kleptoplastic sea slugs, Plakobranchus ocellatus.</title>
        <authorList>
            <person name="Maeda T."/>
            <person name="Takahashi S."/>
            <person name="Yoshida T."/>
            <person name="Shimamura S."/>
            <person name="Takaki Y."/>
            <person name="Nagai Y."/>
            <person name="Toyoda A."/>
            <person name="Suzuki Y."/>
            <person name="Arimoto A."/>
            <person name="Ishii H."/>
            <person name="Satoh N."/>
            <person name="Nishiyama T."/>
            <person name="Hasebe M."/>
            <person name="Maruyama T."/>
            <person name="Minagawa J."/>
            <person name="Obokata J."/>
            <person name="Shigenobu S."/>
        </authorList>
    </citation>
    <scope>NUCLEOTIDE SEQUENCE [LARGE SCALE GENOMIC DNA]</scope>
</reference>
<evidence type="ECO:0000256" key="9">
    <source>
        <dbReference type="ARBA" id="ARBA00023136"/>
    </source>
</evidence>
<dbReference type="PANTHER" id="PTHR24026">
    <property type="entry name" value="FAT ATYPICAL CADHERIN-RELATED"/>
    <property type="match status" value="1"/>
</dbReference>
<evidence type="ECO:0000256" key="5">
    <source>
        <dbReference type="ARBA" id="ARBA00022737"/>
    </source>
</evidence>
<feature type="domain" description="Cadherin" evidence="15">
    <location>
        <begin position="480"/>
        <end position="584"/>
    </location>
</feature>
<feature type="domain" description="Cadherin" evidence="15">
    <location>
        <begin position="263"/>
        <end position="370"/>
    </location>
</feature>
<dbReference type="FunFam" id="2.60.40.60:FF:000092">
    <property type="entry name" value="Protocadherin 8"/>
    <property type="match status" value="1"/>
</dbReference>
<dbReference type="FunFam" id="2.60.40.60:FF:000005">
    <property type="entry name" value="Protocadherin 9"/>
    <property type="match status" value="1"/>
</dbReference>
<sequence>MARNVVTFMLRCNGPRLVFLLLICCIKPSITNAQFKLKASISFSEEQIVGAYVGNVVVASKLPDHVNQDELSRLEYRLQDSEDDYFDISKERGTLSSAKVIDRDAICEGEDECPILVEVLVYKMEAGIYDLFKIIDVTVEITDINDNPPEFPAKSVSLSVPENNALDEELRTSSAEDKDNGENGVKSYSFQDPTDTFTLKVHTNQDGSTYLGIVIKEQLDREVRDFYQVVIVATDGGTDPRLTGSAVINITVTDLNDNDPVFEKSAYNVSVPEDINVKVPIVHLKATDKDIGSNAEISYQISPQVSAEIRRIFYIDEQTGEIFCNSNLDYEVDRRYQLVVEAVDHGSPQKSSRVSVTLNVADVNDNSPQININLPPQGTDISEAEPVGKFIIHVTVSDRDQGENRRVTCSLNDDHFSLEKFGDDNSDMFKVVLARPLDHEKAPSHRVNISCTDHGQPPRSNSTTFVINVSDVNDVRPAFEEDTYRGSIPENYRGTREVLTVKARDWDSGDMGRITYSLEDRYNGLFVVDPDNGVISVTRPVDRENGAARLEFHVIARDNGKERLTSSALVIVEVEDENDEPPRFTRASFFGEVLENQPVGTSVGNVTATDPDSAPNGKIRYAILPQGTDFGKFSINSDTGEIKSADVFDRELKDRYFVTVQAVDPDKSEFYSTCNFTVRILDDNDHDPVITGIHSNMPTVEDFEEDINNATFIVQYTAPVGSIITRVMAHDGDEISSPNAQLYYAISSGDPGNLFGMNRFTGAIVLSRIVTAEDIKTFKLLITVSDGGDPPQSDSQYIYIKVNGSVAALTSSSSSGLSQNILIVIILIGVTIFLALAIFATICLIRKIDRQRRMTRANQKLSEDKMYQLTIQSNSHGHNNHQDVFANRGPLEREDEDRGRMSPGVANSGSYSNNLSKRGGGGGVGGAGKKEVSFSLDEESDSHNTSSGSGHPLTSFKNGGGARAGDKIDGVSTHLGEFTR</sequence>
<dbReference type="Pfam" id="PF08266">
    <property type="entry name" value="Cadherin_2"/>
    <property type="match status" value="1"/>
</dbReference>
<feature type="signal peptide" evidence="14">
    <location>
        <begin position="1"/>
        <end position="33"/>
    </location>
</feature>
<dbReference type="GO" id="GO:0005886">
    <property type="term" value="C:plasma membrane"/>
    <property type="evidence" value="ECO:0007669"/>
    <property type="project" value="UniProtKB-SubCell"/>
</dbReference>
<feature type="compositionally biased region" description="Polar residues" evidence="12">
    <location>
        <begin position="905"/>
        <end position="916"/>
    </location>
</feature>
<dbReference type="PANTHER" id="PTHR24026:SF133">
    <property type="entry name" value="CADHERIN-RELATED FAMILY MEMBER 2"/>
    <property type="match status" value="1"/>
</dbReference>
<evidence type="ECO:0000256" key="6">
    <source>
        <dbReference type="ARBA" id="ARBA00022837"/>
    </source>
</evidence>
<dbReference type="InterPro" id="IPR002126">
    <property type="entry name" value="Cadherin-like_dom"/>
</dbReference>
<dbReference type="PROSITE" id="PS50268">
    <property type="entry name" value="CADHERIN_2"/>
    <property type="match status" value="7"/>
</dbReference>
<keyword evidence="4 14" id="KW-0732">Signal</keyword>
<feature type="chain" id="PRO_5043382888" evidence="14">
    <location>
        <begin position="34"/>
        <end position="980"/>
    </location>
</feature>
<organism evidence="16 17">
    <name type="scientific">Plakobranchus ocellatus</name>
    <dbReference type="NCBI Taxonomy" id="259542"/>
    <lineage>
        <taxon>Eukaryota</taxon>
        <taxon>Metazoa</taxon>
        <taxon>Spiralia</taxon>
        <taxon>Lophotrochozoa</taxon>
        <taxon>Mollusca</taxon>
        <taxon>Gastropoda</taxon>
        <taxon>Heterobranchia</taxon>
        <taxon>Euthyneura</taxon>
        <taxon>Panpulmonata</taxon>
        <taxon>Sacoglossa</taxon>
        <taxon>Placobranchoidea</taxon>
        <taxon>Plakobranchidae</taxon>
        <taxon>Plakobranchus</taxon>
    </lineage>
</organism>
<evidence type="ECO:0000313" key="16">
    <source>
        <dbReference type="EMBL" id="GFN81752.1"/>
    </source>
</evidence>
<dbReference type="PROSITE" id="PS00232">
    <property type="entry name" value="CADHERIN_1"/>
    <property type="match status" value="2"/>
</dbReference>
<keyword evidence="10" id="KW-0325">Glycoprotein</keyword>